<feature type="transmembrane region" description="Helical" evidence="1">
    <location>
        <begin position="110"/>
        <end position="131"/>
    </location>
</feature>
<dbReference type="Proteomes" id="UP001149009">
    <property type="component" value="Unassembled WGS sequence"/>
</dbReference>
<dbReference type="EMBL" id="JAODNV010000008">
    <property type="protein sequence ID" value="MCT8990262.1"/>
    <property type="molecule type" value="Genomic_DNA"/>
</dbReference>
<evidence type="ECO:0000259" key="2">
    <source>
        <dbReference type="Pfam" id="PF01970"/>
    </source>
</evidence>
<evidence type="ECO:0000256" key="1">
    <source>
        <dbReference type="SAM" id="Phobius"/>
    </source>
</evidence>
<reference evidence="3" key="1">
    <citation type="submission" date="2022-08" db="EMBL/GenBank/DDBJ databases">
        <title>Chelativorans sichuanense sp. nov., a paraffin oil-degrading bacterium isolated from a mixture of oil-based drill cuttings and paddy soil.</title>
        <authorList>
            <person name="Yu J."/>
            <person name="Liu H."/>
            <person name="Chen Q."/>
        </authorList>
    </citation>
    <scope>NUCLEOTIDE SEQUENCE</scope>
    <source>
        <strain evidence="3">SCAU 2101</strain>
    </source>
</reference>
<feature type="transmembrane region" description="Helical" evidence="1">
    <location>
        <begin position="415"/>
        <end position="448"/>
    </location>
</feature>
<dbReference type="PANTHER" id="PTHR35342:SF5">
    <property type="entry name" value="TRICARBOXYLIC TRANSPORT PROTEIN"/>
    <property type="match status" value="1"/>
</dbReference>
<dbReference type="AlphaFoldDB" id="A0A9X3B6E2"/>
<gene>
    <name evidence="3" type="ORF">NYR54_08130</name>
</gene>
<organism evidence="3 4">
    <name type="scientific">Chelativorans petroleitrophicus</name>
    <dbReference type="NCBI Taxonomy" id="2975484"/>
    <lineage>
        <taxon>Bacteria</taxon>
        <taxon>Pseudomonadati</taxon>
        <taxon>Pseudomonadota</taxon>
        <taxon>Alphaproteobacteria</taxon>
        <taxon>Hyphomicrobiales</taxon>
        <taxon>Phyllobacteriaceae</taxon>
        <taxon>Chelativorans</taxon>
    </lineage>
</organism>
<feature type="transmembrane region" description="Helical" evidence="1">
    <location>
        <begin position="392"/>
        <end position="409"/>
    </location>
</feature>
<name>A0A9X3B6E2_9HYPH</name>
<feature type="transmembrane region" description="Helical" evidence="1">
    <location>
        <begin position="206"/>
        <end position="224"/>
    </location>
</feature>
<dbReference type="RefSeq" id="WP_261515120.1">
    <property type="nucleotide sequence ID" value="NZ_JAODNV010000008.1"/>
</dbReference>
<keyword evidence="4" id="KW-1185">Reference proteome</keyword>
<keyword evidence="1" id="KW-0472">Membrane</keyword>
<feature type="transmembrane region" description="Helical" evidence="1">
    <location>
        <begin position="329"/>
        <end position="350"/>
    </location>
</feature>
<dbReference type="PANTHER" id="PTHR35342">
    <property type="entry name" value="TRICARBOXYLIC TRANSPORT PROTEIN"/>
    <property type="match status" value="1"/>
</dbReference>
<protein>
    <submittedName>
        <fullName evidence="3">Tripartite tricarboxylate transporter permease</fullName>
    </submittedName>
</protein>
<dbReference type="InterPro" id="IPR002823">
    <property type="entry name" value="DUF112_TM"/>
</dbReference>
<feature type="transmembrane region" description="Helical" evidence="1">
    <location>
        <begin position="167"/>
        <end position="186"/>
    </location>
</feature>
<proteinExistence type="predicted"/>
<evidence type="ECO:0000313" key="3">
    <source>
        <dbReference type="EMBL" id="MCT8990262.1"/>
    </source>
</evidence>
<feature type="transmembrane region" description="Helical" evidence="1">
    <location>
        <begin position="469"/>
        <end position="487"/>
    </location>
</feature>
<dbReference type="Pfam" id="PF01970">
    <property type="entry name" value="TctA"/>
    <property type="match status" value="1"/>
</dbReference>
<feature type="transmembrane region" description="Helical" evidence="1">
    <location>
        <begin position="20"/>
        <end position="45"/>
    </location>
</feature>
<sequence>MDALVNLAHGFERALSLEALLFCFIGVTVGTFVGALPGIGALAAISLSLPLTYYLDPMVALIMLAGIFYGTQYGSSISAILLNLPGTPASAITCLEAYPMTKSGRAGPALFITAIASFVGGSIGIVFLMGFTPVLAKFAIGFSSADYFGLILFCLVGASMLGVGSPLKGLCMVAVGLLLGLVGTDVTSGTPRFTLGIPMLTDGIDLVAMMMGLFGVAEILSAYSKGGESLVSASAVALRSLIPTRQDVREAGGATLRGSLVGAVIGVLPGMGATLATFIAYGLEKRISRNPEKFAHGAVEGVASPEAANNASVQTAFIPTLGIGIPGDAVMAVLIAAMMIHGIQAGPLFMVQQADLFWGVVASMWIGNVMLLILNIPLIGLWVRILTIPSHVLYPSILLLVCIGVYSVNNNVNDIIIVIVFGAVGYVFGMFGYPMASLVLGVILAPLLEEHLRRALLLSDGNYMIFLQRPLSATFLALTALFIVFSFKNQLMALFSNERHGDVRG</sequence>
<keyword evidence="1" id="KW-0812">Transmembrane</keyword>
<feature type="transmembrane region" description="Helical" evidence="1">
    <location>
        <begin position="356"/>
        <end position="380"/>
    </location>
</feature>
<feature type="transmembrane region" description="Helical" evidence="1">
    <location>
        <begin position="260"/>
        <end position="283"/>
    </location>
</feature>
<feature type="domain" description="DUF112" evidence="2">
    <location>
        <begin position="20"/>
        <end position="440"/>
    </location>
</feature>
<keyword evidence="1" id="KW-1133">Transmembrane helix</keyword>
<feature type="transmembrane region" description="Helical" evidence="1">
    <location>
        <begin position="138"/>
        <end position="161"/>
    </location>
</feature>
<comment type="caution">
    <text evidence="3">The sequence shown here is derived from an EMBL/GenBank/DDBJ whole genome shotgun (WGS) entry which is preliminary data.</text>
</comment>
<accession>A0A9X3B6E2</accession>
<evidence type="ECO:0000313" key="4">
    <source>
        <dbReference type="Proteomes" id="UP001149009"/>
    </source>
</evidence>